<comment type="caution">
    <text evidence="8">The sequence shown here is derived from an EMBL/GenBank/DDBJ whole genome shotgun (WGS) entry which is preliminary data.</text>
</comment>
<proteinExistence type="inferred from homology"/>
<dbReference type="PRINTS" id="PR00359">
    <property type="entry name" value="BP450"/>
</dbReference>
<keyword evidence="9" id="KW-1185">Reference proteome</keyword>
<keyword evidence="6 7" id="KW-0503">Monooxygenase</keyword>
<evidence type="ECO:0000256" key="6">
    <source>
        <dbReference type="ARBA" id="ARBA00023033"/>
    </source>
</evidence>
<dbReference type="PANTHER" id="PTHR46696:SF1">
    <property type="entry name" value="CYTOCHROME P450 YJIB-RELATED"/>
    <property type="match status" value="1"/>
</dbReference>
<comment type="similarity">
    <text evidence="1 7">Belongs to the cytochrome P450 family.</text>
</comment>
<organism evidence="8 9">
    <name type="scientific">Rhodococcus indonesiensis</name>
    <dbReference type="NCBI Taxonomy" id="3055869"/>
    <lineage>
        <taxon>Bacteria</taxon>
        <taxon>Bacillati</taxon>
        <taxon>Actinomycetota</taxon>
        <taxon>Actinomycetes</taxon>
        <taxon>Mycobacteriales</taxon>
        <taxon>Nocardiaceae</taxon>
        <taxon>Rhodococcus</taxon>
    </lineage>
</organism>
<name>A0ABT7RKM5_9NOCA</name>
<evidence type="ECO:0000256" key="7">
    <source>
        <dbReference type="RuleBase" id="RU000461"/>
    </source>
</evidence>
<keyword evidence="4 7" id="KW-0560">Oxidoreductase</keyword>
<evidence type="ECO:0000256" key="4">
    <source>
        <dbReference type="ARBA" id="ARBA00023002"/>
    </source>
</evidence>
<dbReference type="InterPro" id="IPR001128">
    <property type="entry name" value="Cyt_P450"/>
</dbReference>
<dbReference type="InterPro" id="IPR036396">
    <property type="entry name" value="Cyt_P450_sf"/>
</dbReference>
<sequence>MTASATTWIDEITMEELDRDPNPIYERLRREAPVAYVPAVGMHVVATRELCLQITQDPQAWSTVIAPSGGRTFGKGTVLDSNGEQHRRIREWIDPQLRPAAVDTYVEALVRPQARRILEGIEDLGAADIQEAYFAPVSVRAVGDLMGLTDVPSETLVHWFQTLALSYGNAAVDEHGNFADPAPFEAGDRVKEEIVATVDPMLDHWTTHPDHTLISHWLHDGMPEGQVRDRAEIYPNIYVFLLGALQEPGHVMTTTLAGLLQHPDQLERVVDDPALVPRAINEGARWVAPIWSAAVKVANHDVTIGGVDLPAGTPVILAYGSANRDETAWENPEAYDVDRPVVPHLAFGSGNHACAGTYLGTAIVRIALEELFEAIPNIEPDPDHAPDFWGWTFRGPQGLRVRWEV</sequence>
<keyword evidence="2 7" id="KW-0349">Heme</keyword>
<evidence type="ECO:0000256" key="5">
    <source>
        <dbReference type="ARBA" id="ARBA00023004"/>
    </source>
</evidence>
<evidence type="ECO:0000256" key="3">
    <source>
        <dbReference type="ARBA" id="ARBA00022723"/>
    </source>
</evidence>
<evidence type="ECO:0000256" key="2">
    <source>
        <dbReference type="ARBA" id="ARBA00022617"/>
    </source>
</evidence>
<keyword evidence="5 7" id="KW-0408">Iron</keyword>
<reference evidence="8 9" key="1">
    <citation type="submission" date="2023-06" db="EMBL/GenBank/DDBJ databases">
        <title>Rhodococcus indonesiensis sp. nov a new member of the Rhodococcus ruber lineage isolated from a sediment of neutral hot spring.</title>
        <authorList>
            <person name="Kusuma A.B."/>
            <person name="Fenylestari G."/>
            <person name="Ammar F."/>
            <person name="Nouioui I."/>
            <person name="Goodfellow M."/>
        </authorList>
    </citation>
    <scope>NUCLEOTIDE SEQUENCE [LARGE SCALE GENOMIC DNA]</scope>
    <source>
        <strain evidence="8 9">CSLK01-03</strain>
    </source>
</reference>
<dbReference type="EMBL" id="JAUBOF010000018">
    <property type="protein sequence ID" value="MDM7488172.1"/>
    <property type="molecule type" value="Genomic_DNA"/>
</dbReference>
<dbReference type="RefSeq" id="WP_289378251.1">
    <property type="nucleotide sequence ID" value="NZ_JAUBOF010000018.1"/>
</dbReference>
<dbReference type="SUPFAM" id="SSF48264">
    <property type="entry name" value="Cytochrome P450"/>
    <property type="match status" value="1"/>
</dbReference>
<accession>A0ABT7RKM5</accession>
<evidence type="ECO:0000256" key="1">
    <source>
        <dbReference type="ARBA" id="ARBA00010617"/>
    </source>
</evidence>
<evidence type="ECO:0000313" key="9">
    <source>
        <dbReference type="Proteomes" id="UP001233164"/>
    </source>
</evidence>
<dbReference type="Gene3D" id="1.10.630.10">
    <property type="entry name" value="Cytochrome P450"/>
    <property type="match status" value="1"/>
</dbReference>
<evidence type="ECO:0000313" key="8">
    <source>
        <dbReference type="EMBL" id="MDM7488172.1"/>
    </source>
</evidence>
<gene>
    <name evidence="8" type="ORF">QT969_07745</name>
</gene>
<dbReference type="InterPro" id="IPR002397">
    <property type="entry name" value="Cyt_P450_B"/>
</dbReference>
<dbReference type="PANTHER" id="PTHR46696">
    <property type="entry name" value="P450, PUTATIVE (EUROFUNG)-RELATED"/>
    <property type="match status" value="1"/>
</dbReference>
<dbReference type="Pfam" id="PF00067">
    <property type="entry name" value="p450"/>
    <property type="match status" value="1"/>
</dbReference>
<dbReference type="Proteomes" id="UP001233164">
    <property type="component" value="Unassembled WGS sequence"/>
</dbReference>
<keyword evidence="3 7" id="KW-0479">Metal-binding</keyword>
<protein>
    <submittedName>
        <fullName evidence="8">Cytochrome P450</fullName>
    </submittedName>
</protein>
<dbReference type="PROSITE" id="PS00086">
    <property type="entry name" value="CYTOCHROME_P450"/>
    <property type="match status" value="1"/>
</dbReference>
<dbReference type="InterPro" id="IPR017972">
    <property type="entry name" value="Cyt_P450_CS"/>
</dbReference>